<evidence type="ECO:0008006" key="3">
    <source>
        <dbReference type="Google" id="ProtNLM"/>
    </source>
</evidence>
<protein>
    <recommendedName>
        <fullName evidence="3">Zinc knuckle CX2CX4HX4C domain-containing protein</fullName>
    </recommendedName>
</protein>
<gene>
    <name evidence="1" type="ORF">J1N35_025302</name>
</gene>
<evidence type="ECO:0000313" key="1">
    <source>
        <dbReference type="EMBL" id="KAH1072974.1"/>
    </source>
</evidence>
<evidence type="ECO:0000313" key="2">
    <source>
        <dbReference type="Proteomes" id="UP000828251"/>
    </source>
</evidence>
<dbReference type="PANTHER" id="PTHR31286:SF173">
    <property type="entry name" value="DUF4283 DOMAIN-CONTAINING PROTEIN"/>
    <property type="match status" value="1"/>
</dbReference>
<organism evidence="1 2">
    <name type="scientific">Gossypium stocksii</name>
    <dbReference type="NCBI Taxonomy" id="47602"/>
    <lineage>
        <taxon>Eukaryota</taxon>
        <taxon>Viridiplantae</taxon>
        <taxon>Streptophyta</taxon>
        <taxon>Embryophyta</taxon>
        <taxon>Tracheophyta</taxon>
        <taxon>Spermatophyta</taxon>
        <taxon>Magnoliopsida</taxon>
        <taxon>eudicotyledons</taxon>
        <taxon>Gunneridae</taxon>
        <taxon>Pentapetalae</taxon>
        <taxon>rosids</taxon>
        <taxon>malvids</taxon>
        <taxon>Malvales</taxon>
        <taxon>Malvaceae</taxon>
        <taxon>Malvoideae</taxon>
        <taxon>Gossypium</taxon>
    </lineage>
</organism>
<dbReference type="Proteomes" id="UP000828251">
    <property type="component" value="Unassembled WGS sequence"/>
</dbReference>
<dbReference type="OrthoDB" id="994333at2759"/>
<name>A0A9D3V6A7_9ROSI</name>
<accession>A0A9D3V6A7</accession>
<dbReference type="AlphaFoldDB" id="A0A9D3V6A7"/>
<comment type="caution">
    <text evidence="1">The sequence shown here is derived from an EMBL/GenBank/DDBJ whole genome shotgun (WGS) entry which is preliminary data.</text>
</comment>
<dbReference type="EMBL" id="JAIQCV010000008">
    <property type="protein sequence ID" value="KAH1072974.1"/>
    <property type="molecule type" value="Genomic_DNA"/>
</dbReference>
<reference evidence="1 2" key="1">
    <citation type="journal article" date="2021" name="Plant Biotechnol. J.">
        <title>Multi-omics assisted identification of the key and species-specific regulatory components of drought-tolerant mechanisms in Gossypium stocksii.</title>
        <authorList>
            <person name="Yu D."/>
            <person name="Ke L."/>
            <person name="Zhang D."/>
            <person name="Wu Y."/>
            <person name="Sun Y."/>
            <person name="Mei J."/>
            <person name="Sun J."/>
            <person name="Sun Y."/>
        </authorList>
    </citation>
    <scope>NUCLEOTIDE SEQUENCE [LARGE SCALE GENOMIC DNA]</scope>
    <source>
        <strain evidence="2">cv. E1</strain>
        <tissue evidence="1">Leaf</tissue>
    </source>
</reference>
<sequence length="147" mass="16521">MVGNVTKIDLMMDKGARGQFARFVVQIDLRKPLISKIRIASRIYRVEYESFPMVCFGYGSFGHLKGDCPQSKIVENMEKGSGEGQEKLTVSVTNIMNEKKFDGGNKWKNTKDKGHKEWVVDVKGRANKQAMAGPRIENQGVVLRKLG</sequence>
<dbReference type="PANTHER" id="PTHR31286">
    <property type="entry name" value="GLYCINE-RICH CELL WALL STRUCTURAL PROTEIN 1.8-LIKE"/>
    <property type="match status" value="1"/>
</dbReference>
<dbReference type="InterPro" id="IPR040256">
    <property type="entry name" value="At4g02000-like"/>
</dbReference>
<proteinExistence type="predicted"/>
<keyword evidence="2" id="KW-1185">Reference proteome</keyword>